<evidence type="ECO:0000313" key="6">
    <source>
        <dbReference type="EMBL" id="PZC78759.1"/>
    </source>
</evidence>
<dbReference type="InterPro" id="IPR000757">
    <property type="entry name" value="Beta-glucanase-like"/>
</dbReference>
<dbReference type="InterPro" id="IPR013320">
    <property type="entry name" value="ConA-like_dom_sf"/>
</dbReference>
<evidence type="ECO:0000259" key="5">
    <source>
        <dbReference type="PROSITE" id="PS51969"/>
    </source>
</evidence>
<dbReference type="Proteomes" id="UP000249218">
    <property type="component" value="Unassembled WGS sequence"/>
</dbReference>
<feature type="domain" description="CBM39" evidence="5">
    <location>
        <begin position="26"/>
        <end position="139"/>
    </location>
</feature>
<comment type="similarity">
    <text evidence="1">Belongs to the insect beta-1,3-glucan binding protein family.</text>
</comment>
<dbReference type="GO" id="GO:0045087">
    <property type="term" value="P:innate immune response"/>
    <property type="evidence" value="ECO:0007669"/>
    <property type="project" value="UniProtKB-KW"/>
</dbReference>
<dbReference type="AlphaFoldDB" id="A0A2W1BUW1"/>
<dbReference type="PROSITE" id="PS51762">
    <property type="entry name" value="GH16_2"/>
    <property type="match status" value="1"/>
</dbReference>
<reference evidence="6 7" key="1">
    <citation type="journal article" date="2017" name="BMC Biol.">
        <title>Genomic innovations, transcriptional plasticity and gene loss underlying the evolution and divergence of two highly polyphagous and invasive Helicoverpa pest species.</title>
        <authorList>
            <person name="Pearce S.L."/>
            <person name="Clarke D.F."/>
            <person name="East P.D."/>
            <person name="Elfekih S."/>
            <person name="Gordon K.H."/>
            <person name="Jermiin L.S."/>
            <person name="McGaughran A."/>
            <person name="Oakeshott J.G."/>
            <person name="Papanikolaou A."/>
            <person name="Perera O.P."/>
            <person name="Rane R.V."/>
            <person name="Richards S."/>
            <person name="Tay W.T."/>
            <person name="Walsh T.K."/>
            <person name="Anderson A."/>
            <person name="Anderson C.J."/>
            <person name="Asgari S."/>
            <person name="Board P.G."/>
            <person name="Bretschneider A."/>
            <person name="Campbell P.M."/>
            <person name="Chertemps T."/>
            <person name="Christeller J.T."/>
            <person name="Coppin C.W."/>
            <person name="Downes S.J."/>
            <person name="Duan G."/>
            <person name="Farnsworth C.A."/>
            <person name="Good R.T."/>
            <person name="Han L.B."/>
            <person name="Han Y.C."/>
            <person name="Hatje K."/>
            <person name="Horne I."/>
            <person name="Huang Y.P."/>
            <person name="Hughes D.S."/>
            <person name="Jacquin-Joly E."/>
            <person name="James W."/>
            <person name="Jhangiani S."/>
            <person name="Kollmar M."/>
            <person name="Kuwar S.S."/>
            <person name="Li S."/>
            <person name="Liu N.Y."/>
            <person name="Maibeche M.T."/>
            <person name="Miller J.R."/>
            <person name="Montagne N."/>
            <person name="Perry T."/>
            <person name="Qu J."/>
            <person name="Song S.V."/>
            <person name="Sutton G.G."/>
            <person name="Vogel H."/>
            <person name="Walenz B.P."/>
            <person name="Xu W."/>
            <person name="Zhang H.J."/>
            <person name="Zou Z."/>
            <person name="Batterham P."/>
            <person name="Edwards O.R."/>
            <person name="Feyereisen R."/>
            <person name="Gibbs R.A."/>
            <person name="Heckel D.G."/>
            <person name="McGrath A."/>
            <person name="Robin C."/>
            <person name="Scherer S.E."/>
            <person name="Worley K.C."/>
            <person name="Wu Y.D."/>
        </authorList>
    </citation>
    <scope>NUCLEOTIDE SEQUENCE [LARGE SCALE GENOMIC DNA]</scope>
    <source>
        <strain evidence="6">Harm_GR_Male_#8</strain>
        <tissue evidence="6">Whole organism</tissue>
    </source>
</reference>
<evidence type="ECO:0000313" key="7">
    <source>
        <dbReference type="Proteomes" id="UP000249218"/>
    </source>
</evidence>
<dbReference type="PROSITE" id="PS51969">
    <property type="entry name" value="CBM39"/>
    <property type="match status" value="1"/>
</dbReference>
<dbReference type="Gene3D" id="2.60.40.2140">
    <property type="entry name" value="Beta-1,3-glucan-recognition protein, N-terminal domain"/>
    <property type="match status" value="1"/>
</dbReference>
<sequence length="479" mass="55147">MASIEQTAAFYIITIFAICEVQVNCFVFRTPKIEALSPTAIRISMEVPDEAIGNYSYFGFHGNINKPIKITDDGQISFFDFSNIEPLLSRTRIVEIGDRIDIDNIKIGDTVYFWIFMRDFNEDEQIIGNLEFTITEFVGDKSDATTNNLSCGSTKTKVKGQKRVCKNSLIFSEEFSETSVSDLTQWDKLIQFVNEPDYPFNMYMSDKTISLKNGTLVITPILTESIVPTLFKPLYLSDRCTSKIKSDCKREFQMLPPVTTGKITTNRTFSFMYGKIEVRAKLPLGQMIVPEIQLEPTDNVYGDKNYASGLIRIAFNYNFRIEIKENTRRAVLSGPVFRANQLFLNNHTMGYVKRDGGNWDEDFHNYTLIWTPERFIFYVDGERAGETGYLHSFAEDLKDEVEHASKWLTGTNMAPFDQMFHVTLGLRVGGVNELTREEIQENPYLNHLEMTEFWKSKEKWLPTWSDGAMKIDYVRVYAL</sequence>
<keyword evidence="7" id="KW-1185">Reference proteome</keyword>
<dbReference type="PANTHER" id="PTHR10963:SF60">
    <property type="entry name" value="GRAM-NEGATIVE BACTERIA-BINDING PROTEIN 1-RELATED"/>
    <property type="match status" value="1"/>
</dbReference>
<dbReference type="InterPro" id="IPR043030">
    <property type="entry name" value="BGBP_N_sf"/>
</dbReference>
<feature type="domain" description="GH16" evidence="4">
    <location>
        <begin position="173"/>
        <end position="479"/>
    </location>
</feature>
<dbReference type="OrthoDB" id="4781at2759"/>
<dbReference type="PANTHER" id="PTHR10963">
    <property type="entry name" value="GLYCOSYL HYDROLASE-RELATED"/>
    <property type="match status" value="1"/>
</dbReference>
<keyword evidence="2" id="KW-0399">Innate immunity</keyword>
<keyword evidence="3" id="KW-0391">Immunity</keyword>
<dbReference type="GO" id="GO:0030246">
    <property type="term" value="F:carbohydrate binding"/>
    <property type="evidence" value="ECO:0007669"/>
    <property type="project" value="InterPro"/>
</dbReference>
<evidence type="ECO:0000256" key="1">
    <source>
        <dbReference type="ARBA" id="ARBA00008781"/>
    </source>
</evidence>
<accession>A0A2W1BUW1</accession>
<name>A0A2W1BUW1_HELAM</name>
<evidence type="ECO:0000256" key="3">
    <source>
        <dbReference type="ARBA" id="ARBA00022859"/>
    </source>
</evidence>
<dbReference type="Gene3D" id="2.60.120.200">
    <property type="match status" value="1"/>
</dbReference>
<dbReference type="InterPro" id="IPR050546">
    <property type="entry name" value="Glycosyl_Hydrlase_16"/>
</dbReference>
<proteinExistence type="inferred from homology"/>
<evidence type="ECO:0000259" key="4">
    <source>
        <dbReference type="PROSITE" id="PS51762"/>
    </source>
</evidence>
<dbReference type="EMBL" id="KZ149896">
    <property type="protein sequence ID" value="PZC78759.1"/>
    <property type="molecule type" value="Genomic_DNA"/>
</dbReference>
<organism evidence="6 7">
    <name type="scientific">Helicoverpa armigera</name>
    <name type="common">Cotton bollworm</name>
    <name type="synonym">Heliothis armigera</name>
    <dbReference type="NCBI Taxonomy" id="29058"/>
    <lineage>
        <taxon>Eukaryota</taxon>
        <taxon>Metazoa</taxon>
        <taxon>Ecdysozoa</taxon>
        <taxon>Arthropoda</taxon>
        <taxon>Hexapoda</taxon>
        <taxon>Insecta</taxon>
        <taxon>Pterygota</taxon>
        <taxon>Neoptera</taxon>
        <taxon>Endopterygota</taxon>
        <taxon>Lepidoptera</taxon>
        <taxon>Glossata</taxon>
        <taxon>Ditrysia</taxon>
        <taxon>Noctuoidea</taxon>
        <taxon>Noctuidae</taxon>
        <taxon>Heliothinae</taxon>
        <taxon>Helicoverpa</taxon>
    </lineage>
</organism>
<evidence type="ECO:0000256" key="2">
    <source>
        <dbReference type="ARBA" id="ARBA00022588"/>
    </source>
</evidence>
<dbReference type="InterPro" id="IPR031756">
    <property type="entry name" value="BGBP_N"/>
</dbReference>
<gene>
    <name evidence="6" type="primary">HaOG217217</name>
    <name evidence="6" type="ORF">B5X24_HaOG217217</name>
</gene>
<dbReference type="GO" id="GO:0005975">
    <property type="term" value="P:carbohydrate metabolic process"/>
    <property type="evidence" value="ECO:0007669"/>
    <property type="project" value="InterPro"/>
</dbReference>
<protein>
    <submittedName>
        <fullName evidence="6">Uncharacterized protein</fullName>
    </submittedName>
</protein>
<dbReference type="Pfam" id="PF00722">
    <property type="entry name" value="Glyco_hydro_16"/>
    <property type="match status" value="1"/>
</dbReference>
<dbReference type="GO" id="GO:0004553">
    <property type="term" value="F:hydrolase activity, hydrolyzing O-glycosyl compounds"/>
    <property type="evidence" value="ECO:0007669"/>
    <property type="project" value="InterPro"/>
</dbReference>
<dbReference type="SUPFAM" id="SSF49899">
    <property type="entry name" value="Concanavalin A-like lectins/glucanases"/>
    <property type="match status" value="1"/>
</dbReference>